<protein>
    <submittedName>
        <fullName evidence="2">Uncharacterized protein</fullName>
    </submittedName>
</protein>
<feature type="region of interest" description="Disordered" evidence="1">
    <location>
        <begin position="1"/>
        <end position="56"/>
    </location>
</feature>
<dbReference type="EMBL" id="BGPR01000059">
    <property type="protein sequence ID" value="GBL88415.1"/>
    <property type="molecule type" value="Genomic_DNA"/>
</dbReference>
<evidence type="ECO:0000313" key="3">
    <source>
        <dbReference type="Proteomes" id="UP000499080"/>
    </source>
</evidence>
<feature type="compositionally biased region" description="Basic and acidic residues" evidence="1">
    <location>
        <begin position="164"/>
        <end position="178"/>
    </location>
</feature>
<keyword evidence="3" id="KW-1185">Reference proteome</keyword>
<gene>
    <name evidence="2" type="ORF">AVEN_103059_1</name>
</gene>
<name>A0A4Y2BAR3_ARAVE</name>
<feature type="region of interest" description="Disordered" evidence="1">
    <location>
        <begin position="155"/>
        <end position="209"/>
    </location>
</feature>
<feature type="compositionally biased region" description="Basic and acidic residues" evidence="1">
    <location>
        <begin position="9"/>
        <end position="31"/>
    </location>
</feature>
<proteinExistence type="predicted"/>
<comment type="caution">
    <text evidence="2">The sequence shown here is derived from an EMBL/GenBank/DDBJ whole genome shotgun (WGS) entry which is preliminary data.</text>
</comment>
<feature type="compositionally biased region" description="Basic and acidic residues" evidence="1">
    <location>
        <begin position="196"/>
        <end position="209"/>
    </location>
</feature>
<accession>A0A4Y2BAR3</accession>
<evidence type="ECO:0000256" key="1">
    <source>
        <dbReference type="SAM" id="MobiDB-lite"/>
    </source>
</evidence>
<dbReference type="AlphaFoldDB" id="A0A4Y2BAR3"/>
<reference evidence="2 3" key="1">
    <citation type="journal article" date="2019" name="Sci. Rep.">
        <title>Orb-weaving spider Araneus ventricosus genome elucidates the spidroin gene catalogue.</title>
        <authorList>
            <person name="Kono N."/>
            <person name="Nakamura H."/>
            <person name="Ohtoshi R."/>
            <person name="Moran D.A.P."/>
            <person name="Shinohara A."/>
            <person name="Yoshida Y."/>
            <person name="Fujiwara M."/>
            <person name="Mori M."/>
            <person name="Tomita M."/>
            <person name="Arakawa K."/>
        </authorList>
    </citation>
    <scope>NUCLEOTIDE SEQUENCE [LARGE SCALE GENOMIC DNA]</scope>
</reference>
<organism evidence="2 3">
    <name type="scientific">Araneus ventricosus</name>
    <name type="common">Orbweaver spider</name>
    <name type="synonym">Epeira ventricosa</name>
    <dbReference type="NCBI Taxonomy" id="182803"/>
    <lineage>
        <taxon>Eukaryota</taxon>
        <taxon>Metazoa</taxon>
        <taxon>Ecdysozoa</taxon>
        <taxon>Arthropoda</taxon>
        <taxon>Chelicerata</taxon>
        <taxon>Arachnida</taxon>
        <taxon>Araneae</taxon>
        <taxon>Araneomorphae</taxon>
        <taxon>Entelegynae</taxon>
        <taxon>Araneoidea</taxon>
        <taxon>Araneidae</taxon>
        <taxon>Araneus</taxon>
    </lineage>
</organism>
<sequence>MGSRYRRNDRHEREGRLREASCQVGKREGRPAKLNTGSLDGESQENDRGRGKGRLRAFPTQAFGAWGVIIGKTTVEREGSSQRSFNTGFGTGVTGKTTVTRGKDVSGKPIQASGWGVTGKHRHEREGRLRKLTQAWDGSHYRKNDRHEGNVQGSFYQVSGMGSHYREKRPSREGKTSLREASSTQASGWGVIIGNDCHERGKDCPREAS</sequence>
<evidence type="ECO:0000313" key="2">
    <source>
        <dbReference type="EMBL" id="GBL88415.1"/>
    </source>
</evidence>
<dbReference type="Proteomes" id="UP000499080">
    <property type="component" value="Unassembled WGS sequence"/>
</dbReference>
<feature type="region of interest" description="Disordered" evidence="1">
    <location>
        <begin position="76"/>
        <end position="126"/>
    </location>
</feature>